<keyword evidence="3" id="KW-1185">Reference proteome</keyword>
<keyword evidence="1" id="KW-0812">Transmembrane</keyword>
<comment type="caution">
    <text evidence="2">The sequence shown here is derived from an EMBL/GenBank/DDBJ whole genome shotgun (WGS) entry which is preliminary data.</text>
</comment>
<dbReference type="InterPro" id="IPR032314">
    <property type="entry name" value="DUF4845"/>
</dbReference>
<organism evidence="2 3">
    <name type="scientific">Ideonella lacteola</name>
    <dbReference type="NCBI Taxonomy" id="2984193"/>
    <lineage>
        <taxon>Bacteria</taxon>
        <taxon>Pseudomonadati</taxon>
        <taxon>Pseudomonadota</taxon>
        <taxon>Betaproteobacteria</taxon>
        <taxon>Burkholderiales</taxon>
        <taxon>Sphaerotilaceae</taxon>
        <taxon>Ideonella</taxon>
    </lineage>
</organism>
<accession>A0ABU9BQS2</accession>
<name>A0ABU9BQS2_9BURK</name>
<dbReference type="Pfam" id="PF16137">
    <property type="entry name" value="DUF4845"/>
    <property type="match status" value="1"/>
</dbReference>
<evidence type="ECO:0000256" key="1">
    <source>
        <dbReference type="SAM" id="Phobius"/>
    </source>
</evidence>
<proteinExistence type="predicted"/>
<evidence type="ECO:0000313" key="3">
    <source>
        <dbReference type="Proteomes" id="UP001371218"/>
    </source>
</evidence>
<dbReference type="EMBL" id="JBBUTG010000007">
    <property type="protein sequence ID" value="MEK8031818.1"/>
    <property type="molecule type" value="Genomic_DNA"/>
</dbReference>
<gene>
    <name evidence="2" type="ORF">AACH06_13405</name>
</gene>
<keyword evidence="1" id="KW-1133">Transmembrane helix</keyword>
<sequence>MSFASSKASSARRQRGLSLFGMLFWAVAVAMVGLLLLRVYPSVQKYITTRQSVDKVMRAEPRPNSVPGIRNAFNRQRDIEYIQDMIKGEDLEIEAQGDTFRVGFAYDDEVELVGPVFLLIKYRYSTGGH</sequence>
<keyword evidence="1" id="KW-0472">Membrane</keyword>
<dbReference type="Proteomes" id="UP001371218">
    <property type="component" value="Unassembled WGS sequence"/>
</dbReference>
<reference evidence="2 3" key="1">
    <citation type="submission" date="2024-04" db="EMBL/GenBank/DDBJ databases">
        <title>Novel species of the genus Ideonella isolated from streams.</title>
        <authorList>
            <person name="Lu H."/>
        </authorList>
    </citation>
    <scope>NUCLEOTIDE SEQUENCE [LARGE SCALE GENOMIC DNA]</scope>
    <source>
        <strain evidence="2 3">DXS29W</strain>
    </source>
</reference>
<evidence type="ECO:0000313" key="2">
    <source>
        <dbReference type="EMBL" id="MEK8031818.1"/>
    </source>
</evidence>
<feature type="transmembrane region" description="Helical" evidence="1">
    <location>
        <begin position="20"/>
        <end position="40"/>
    </location>
</feature>
<protein>
    <submittedName>
        <fullName evidence="2">DUF4845 domain-containing protein</fullName>
    </submittedName>
</protein>
<dbReference type="RefSeq" id="WP_341426219.1">
    <property type="nucleotide sequence ID" value="NZ_JBBUTG010000007.1"/>
</dbReference>